<dbReference type="OrthoDB" id="9802872at2"/>
<dbReference type="InterPro" id="IPR004839">
    <property type="entry name" value="Aminotransferase_I/II_large"/>
</dbReference>
<dbReference type="Proteomes" id="UP000063781">
    <property type="component" value="Chromosome"/>
</dbReference>
<organism evidence="7 8">
    <name type="scientific">Erysipelothrix larvae</name>
    <dbReference type="NCBI Taxonomy" id="1514105"/>
    <lineage>
        <taxon>Bacteria</taxon>
        <taxon>Bacillati</taxon>
        <taxon>Bacillota</taxon>
        <taxon>Erysipelotrichia</taxon>
        <taxon>Erysipelotrichales</taxon>
        <taxon>Erysipelotrichaceae</taxon>
        <taxon>Erysipelothrix</taxon>
    </lineage>
</organism>
<comment type="similarity">
    <text evidence="5">Belongs to the class-II pyridoxal-phosphate-dependent aminotransferase family. MalY/PatB cystathionine beta-lyase subfamily.</text>
</comment>
<evidence type="ECO:0000313" key="8">
    <source>
        <dbReference type="Proteomes" id="UP000063781"/>
    </source>
</evidence>
<reference evidence="7 8" key="1">
    <citation type="submission" date="2015-10" db="EMBL/GenBank/DDBJ databases">
        <title>Erysipelothrix larvae sp. LV19 isolated from the larval gut of the rhinoceros beetle, Trypoxylus dichotomus.</title>
        <authorList>
            <person name="Lim S."/>
            <person name="Kim B.-C."/>
        </authorList>
    </citation>
    <scope>NUCLEOTIDE SEQUENCE [LARGE SCALE GENOMIC DNA]</scope>
    <source>
        <strain evidence="7 8">LV19</strain>
    </source>
</reference>
<dbReference type="Pfam" id="PF00155">
    <property type="entry name" value="Aminotran_1_2"/>
    <property type="match status" value="1"/>
</dbReference>
<dbReference type="InterPro" id="IPR015421">
    <property type="entry name" value="PyrdxlP-dep_Trfase_major"/>
</dbReference>
<dbReference type="RefSeq" id="WP_067631332.1">
    <property type="nucleotide sequence ID" value="NZ_CP013213.1"/>
</dbReference>
<dbReference type="GO" id="GO:0047804">
    <property type="term" value="F:cysteine-S-conjugate beta-lyase activity"/>
    <property type="evidence" value="ECO:0007669"/>
    <property type="project" value="UniProtKB-EC"/>
</dbReference>
<evidence type="ECO:0000256" key="5">
    <source>
        <dbReference type="ARBA" id="ARBA00037974"/>
    </source>
</evidence>
<keyword evidence="3" id="KW-0663">Pyridoxal phosphate</keyword>
<dbReference type="PANTHER" id="PTHR43525:SF1">
    <property type="entry name" value="PROTEIN MALY"/>
    <property type="match status" value="1"/>
</dbReference>
<dbReference type="Gene3D" id="3.40.640.10">
    <property type="entry name" value="Type I PLP-dependent aspartate aminotransferase-like (Major domain)"/>
    <property type="match status" value="1"/>
</dbReference>
<dbReference type="Gene3D" id="3.90.1150.10">
    <property type="entry name" value="Aspartate Aminotransferase, domain 1"/>
    <property type="match status" value="1"/>
</dbReference>
<keyword evidence="7" id="KW-0808">Transferase</keyword>
<dbReference type="InterPro" id="IPR027619">
    <property type="entry name" value="C-S_lyase_PatB-like"/>
</dbReference>
<name>A0A0X8GZ04_9FIRM</name>
<keyword evidence="7" id="KW-0032">Aminotransferase</keyword>
<evidence type="ECO:0000313" key="7">
    <source>
        <dbReference type="EMBL" id="AMC92990.1"/>
    </source>
</evidence>
<dbReference type="InterPro" id="IPR051798">
    <property type="entry name" value="Class-II_PLP-Dep_Aminotrans"/>
</dbReference>
<evidence type="ECO:0000256" key="2">
    <source>
        <dbReference type="ARBA" id="ARBA00012224"/>
    </source>
</evidence>
<evidence type="ECO:0000256" key="4">
    <source>
        <dbReference type="ARBA" id="ARBA00023239"/>
    </source>
</evidence>
<dbReference type="InterPro" id="IPR015422">
    <property type="entry name" value="PyrdxlP-dep_Trfase_small"/>
</dbReference>
<sequence length="390" mass="44335">MYDFKTVVRRDAQGSSKWKLMTQHNNHLDPSIVPLSVADTDMVMAPEIVQGLKDYLEVMVLGYTGLTQSYYDAVIGWFKKRHNWDVEASWIVESPGVVNALFNLVAAFTKVNEGVIIMPPVYYPFRSSIEKQDRVVVENELIYKDHGYSINFEDLLEKAQDPNNTLLILCSPHNPVGRVWTKEELTKIAEICYDNNVLVISDEIHFDLILPGFKHTVFSQVSDKAYKNSIIATAPSKTFNLAGLQTSNLVIANPELKATFKQYMDKTPFHALNAIGPKACEIAYTQCDAWLEEFLALIETNRRMFKEFIESKIPAIKVIELQGTYLQWFDCTELGYDDETLNKILIDTCDLYLDAGNLFGASGKQFQRINIACPTHVLQDALIRLEEGIR</sequence>
<protein>
    <recommendedName>
        <fullName evidence="2">cysteine-S-conjugate beta-lyase</fullName>
        <ecNumber evidence="2">4.4.1.13</ecNumber>
    </recommendedName>
</protein>
<dbReference type="STRING" id="1514105.AOC36_03025"/>
<dbReference type="AlphaFoldDB" id="A0A0X8GZ04"/>
<keyword evidence="4" id="KW-0456">Lyase</keyword>
<dbReference type="GO" id="GO:0030170">
    <property type="term" value="F:pyridoxal phosphate binding"/>
    <property type="evidence" value="ECO:0007669"/>
    <property type="project" value="InterPro"/>
</dbReference>
<keyword evidence="8" id="KW-1185">Reference proteome</keyword>
<dbReference type="EMBL" id="CP013213">
    <property type="protein sequence ID" value="AMC92990.1"/>
    <property type="molecule type" value="Genomic_DNA"/>
</dbReference>
<dbReference type="GO" id="GO:0008483">
    <property type="term" value="F:transaminase activity"/>
    <property type="evidence" value="ECO:0007669"/>
    <property type="project" value="UniProtKB-KW"/>
</dbReference>
<accession>A0A0X8GZ04</accession>
<dbReference type="KEGG" id="erl:AOC36_03025"/>
<evidence type="ECO:0000256" key="3">
    <source>
        <dbReference type="ARBA" id="ARBA00022898"/>
    </source>
</evidence>
<gene>
    <name evidence="7" type="ORF">AOC36_03025</name>
</gene>
<dbReference type="NCBIfam" id="TIGR04350">
    <property type="entry name" value="C_S_lyase_PatB"/>
    <property type="match status" value="1"/>
</dbReference>
<comment type="cofactor">
    <cofactor evidence="1">
        <name>pyridoxal 5'-phosphate</name>
        <dbReference type="ChEBI" id="CHEBI:597326"/>
    </cofactor>
</comment>
<dbReference type="InterPro" id="IPR015424">
    <property type="entry name" value="PyrdxlP-dep_Trfase"/>
</dbReference>
<evidence type="ECO:0000256" key="1">
    <source>
        <dbReference type="ARBA" id="ARBA00001933"/>
    </source>
</evidence>
<evidence type="ECO:0000259" key="6">
    <source>
        <dbReference type="Pfam" id="PF00155"/>
    </source>
</evidence>
<feature type="domain" description="Aminotransferase class I/classII large" evidence="6">
    <location>
        <begin position="65"/>
        <end position="378"/>
    </location>
</feature>
<proteinExistence type="inferred from homology"/>
<dbReference type="PANTHER" id="PTHR43525">
    <property type="entry name" value="PROTEIN MALY"/>
    <property type="match status" value="1"/>
</dbReference>
<dbReference type="CDD" id="cd00609">
    <property type="entry name" value="AAT_like"/>
    <property type="match status" value="1"/>
</dbReference>
<dbReference type="SUPFAM" id="SSF53383">
    <property type="entry name" value="PLP-dependent transferases"/>
    <property type="match status" value="1"/>
</dbReference>
<dbReference type="EC" id="4.4.1.13" evidence="2"/>